<feature type="site" description="Important for catalytic activity" evidence="19">
    <location>
        <position position="265"/>
    </location>
</feature>
<comment type="cofactor">
    <cofactor evidence="2">
        <name>Co(2+)</name>
        <dbReference type="ChEBI" id="CHEBI:48828"/>
    </cofactor>
</comment>
<dbReference type="InterPro" id="IPR020826">
    <property type="entry name" value="Transketolase_BS"/>
</dbReference>
<evidence type="ECO:0000259" key="20">
    <source>
        <dbReference type="SMART" id="SM00861"/>
    </source>
</evidence>
<sequence length="671" mass="72273">MDLNALATAHPDHWSKATAIRALTLDAVAAANSGHSGMPMGMADVATVLFERHLKFDAKAPAWPDRDRFILSAGHGSMLIYSLLYLTGYEDMTLEQVKNFRQWGARTAGHPEYGHAGGIETTTGPLGQGISNAVGFAMAEEIQRATYGKKAVDHYTYVIAGDGCLMEGVSQEAITLAGRHKLGKLIVMWDNNDITIDGPVSLSDRTDQPARFRAAGWDVIEIDGHDPEAIDAALTQAREGDLPTMIACKTHIALGHAAQDTSKGHGALTDADQMAAAKAAYGWTAGPFEVPAEVKAAWEAIGARGADARRAWEERFDTLPRAKRETFNRAYRLEAPNKLSATIKAFKKQMSETAPKLATRASSERVLEVVNPILPETVGGSADLTGSNNTKTADLGVFDVDNRAGRYVYWGIREHGMAAAMNGMALHGGVRPYGGTFMCFTDYARPAMRLAALMRIPTVFVMTHDSIGLGEDGPTHQPVEHLAISRATPNTYVFRPADTIETAEAWEIALTATETPSVLSLTRQGLPTVRTDHKTKNLTAQGAYVLADAEGKRQVILIATGSEVSVAMAARDMLQADGIGTRVVSMPCMELFAAQDEAYRKRVLPGGPVRVGIEAAVRQGWDQWLLGERGKWGKADFVGMDSFGASAPAEVLFDKFGITPQAVVDKVKALL</sequence>
<keyword evidence="12 17" id="KW-0786">Thiamine pyrophosphate</keyword>
<feature type="binding site" evidence="17">
    <location>
        <position position="192"/>
    </location>
    <ligand>
        <name>thiamine diphosphate</name>
        <dbReference type="ChEBI" id="CHEBI:58937"/>
    </ligand>
</feature>
<comment type="pathway">
    <text evidence="4">Carbohydrate biosynthesis; Calvin cycle.</text>
</comment>
<dbReference type="InterPro" id="IPR005474">
    <property type="entry name" value="Transketolase_N"/>
</dbReference>
<dbReference type="Pfam" id="PF00456">
    <property type="entry name" value="Transketolase_N"/>
    <property type="match status" value="1"/>
</dbReference>
<comment type="subunit">
    <text evidence="6">Homodimer.</text>
</comment>
<feature type="binding site" evidence="16">
    <location>
        <position position="35"/>
    </location>
    <ligand>
        <name>substrate</name>
    </ligand>
</feature>
<keyword evidence="10" id="KW-0106">Calcium</keyword>
<feature type="binding site" evidence="18">
    <location>
        <position position="162"/>
    </location>
    <ligand>
        <name>Mg(2+)</name>
        <dbReference type="ChEBI" id="CHEBI:18420"/>
    </ligand>
</feature>
<evidence type="ECO:0000256" key="16">
    <source>
        <dbReference type="PIRSR" id="PIRSR605478-2"/>
    </source>
</evidence>
<name>A0A5S3PJ72_9RHOB</name>
<dbReference type="Gene3D" id="3.40.50.970">
    <property type="match status" value="2"/>
</dbReference>
<feature type="site" description="Important for catalytic activity" evidence="19">
    <location>
        <position position="35"/>
    </location>
</feature>
<evidence type="ECO:0000256" key="9">
    <source>
        <dbReference type="ARBA" id="ARBA00022723"/>
    </source>
</evidence>
<comment type="similarity">
    <text evidence="5">Belongs to the transketolase family.</text>
</comment>
<evidence type="ECO:0000256" key="12">
    <source>
        <dbReference type="ARBA" id="ARBA00023052"/>
    </source>
</evidence>
<feature type="binding site" evidence="17">
    <location>
        <position position="265"/>
    </location>
    <ligand>
        <name>thiamine diphosphate</name>
        <dbReference type="ChEBI" id="CHEBI:58937"/>
    </ligand>
</feature>
<evidence type="ECO:0000256" key="2">
    <source>
        <dbReference type="ARBA" id="ARBA00001941"/>
    </source>
</evidence>
<dbReference type="InterPro" id="IPR005475">
    <property type="entry name" value="Transketolase-like_Pyr-bd"/>
</dbReference>
<dbReference type="CDD" id="cd07033">
    <property type="entry name" value="TPP_PYR_DXS_TK_like"/>
    <property type="match status" value="1"/>
</dbReference>
<dbReference type="Proteomes" id="UP000309550">
    <property type="component" value="Unassembled WGS sequence"/>
</dbReference>
<keyword evidence="8 21" id="KW-0808">Transferase</keyword>
<comment type="cofactor">
    <cofactor evidence="1">
        <name>Ca(2+)</name>
        <dbReference type="ChEBI" id="CHEBI:29108"/>
    </cofactor>
</comment>
<dbReference type="AlphaFoldDB" id="A0A5S3PJ72"/>
<dbReference type="Pfam" id="PF22613">
    <property type="entry name" value="Transketolase_C_1"/>
    <property type="match status" value="1"/>
</dbReference>
<dbReference type="FunFam" id="3.40.50.970:FF:000004">
    <property type="entry name" value="Transketolase"/>
    <property type="match status" value="1"/>
</dbReference>
<feature type="binding site" evidence="17">
    <location>
        <position position="440"/>
    </location>
    <ligand>
        <name>thiamine diphosphate</name>
        <dbReference type="ChEBI" id="CHEBI:58937"/>
    </ligand>
</feature>
<reference evidence="21 22" key="1">
    <citation type="submission" date="2019-05" db="EMBL/GenBank/DDBJ databases">
        <title>Sulfitobacter sabulilitoris sp. nov., isolated from a marine sand.</title>
        <authorList>
            <person name="Yoon J.-H."/>
        </authorList>
    </citation>
    <scope>NUCLEOTIDE SEQUENCE [LARGE SCALE GENOMIC DNA]</scope>
    <source>
        <strain evidence="21 22">HSMS-29</strain>
    </source>
</reference>
<evidence type="ECO:0000313" key="22">
    <source>
        <dbReference type="Proteomes" id="UP000309550"/>
    </source>
</evidence>
<feature type="binding site" evidence="16">
    <location>
        <position position="523"/>
    </location>
    <ligand>
        <name>substrate</name>
    </ligand>
</feature>
<dbReference type="CDD" id="cd02012">
    <property type="entry name" value="TPP_TK"/>
    <property type="match status" value="1"/>
</dbReference>
<evidence type="ECO:0000313" key="21">
    <source>
        <dbReference type="EMBL" id="TMM54351.1"/>
    </source>
</evidence>
<dbReference type="NCBIfam" id="TIGR00232">
    <property type="entry name" value="tktlase_bact"/>
    <property type="match status" value="1"/>
</dbReference>
<feature type="binding site" evidence="18">
    <location>
        <position position="194"/>
    </location>
    <ligand>
        <name>Mg(2+)</name>
        <dbReference type="ChEBI" id="CHEBI:18420"/>
    </ligand>
</feature>
<feature type="binding site" evidence="16">
    <location>
        <position position="464"/>
    </location>
    <ligand>
        <name>substrate</name>
    </ligand>
</feature>
<evidence type="ECO:0000256" key="4">
    <source>
        <dbReference type="ARBA" id="ARBA00005215"/>
    </source>
</evidence>
<dbReference type="EMBL" id="VANS01000001">
    <property type="protein sequence ID" value="TMM54351.1"/>
    <property type="molecule type" value="Genomic_DNA"/>
</dbReference>
<dbReference type="PANTHER" id="PTHR43522:SF2">
    <property type="entry name" value="TRANSKETOLASE 1-RELATED"/>
    <property type="match status" value="1"/>
</dbReference>
<dbReference type="GO" id="GO:0009052">
    <property type="term" value="P:pentose-phosphate shunt, non-oxidative branch"/>
    <property type="evidence" value="ECO:0007669"/>
    <property type="project" value="UniProtKB-ARBA"/>
</dbReference>
<evidence type="ECO:0000256" key="3">
    <source>
        <dbReference type="ARBA" id="ARBA00004959"/>
    </source>
</evidence>
<evidence type="ECO:0000256" key="10">
    <source>
        <dbReference type="ARBA" id="ARBA00022837"/>
    </source>
</evidence>
<comment type="cofactor">
    <cofactor evidence="17">
        <name>thiamine diphosphate</name>
        <dbReference type="ChEBI" id="CHEBI:58937"/>
    </cofactor>
    <text evidence="17">Binds 1 thiamine pyrophosphate per subunit. During the reaction, the substrate forms a covalent intermediate with the cofactor.</text>
</comment>
<feature type="binding site" evidence="16">
    <location>
        <position position="387"/>
    </location>
    <ligand>
        <name>substrate</name>
    </ligand>
</feature>
<evidence type="ECO:0000256" key="8">
    <source>
        <dbReference type="ARBA" id="ARBA00022679"/>
    </source>
</evidence>
<dbReference type="InterPro" id="IPR009014">
    <property type="entry name" value="Transketo_C/PFOR_II"/>
</dbReference>
<comment type="caution">
    <text evidence="21">The sequence shown here is derived from an EMBL/GenBank/DDBJ whole genome shotgun (WGS) entry which is preliminary data.</text>
</comment>
<dbReference type="FunFam" id="3.40.50.920:FF:000003">
    <property type="entry name" value="Transketolase"/>
    <property type="match status" value="1"/>
</dbReference>
<evidence type="ECO:0000256" key="6">
    <source>
        <dbReference type="ARBA" id="ARBA00011738"/>
    </source>
</evidence>
<accession>A0A5S3PJ72</accession>
<dbReference type="GO" id="GO:0046872">
    <property type="term" value="F:metal ion binding"/>
    <property type="evidence" value="ECO:0007669"/>
    <property type="project" value="UniProtKB-KW"/>
</dbReference>
<dbReference type="GO" id="GO:0005829">
    <property type="term" value="C:cytosol"/>
    <property type="evidence" value="ECO:0007669"/>
    <property type="project" value="TreeGrafter"/>
</dbReference>
<dbReference type="OrthoDB" id="8732661at2"/>
<dbReference type="PANTHER" id="PTHR43522">
    <property type="entry name" value="TRANSKETOLASE"/>
    <property type="match status" value="1"/>
</dbReference>
<evidence type="ECO:0000256" key="13">
    <source>
        <dbReference type="ARBA" id="ARBA00049473"/>
    </source>
</evidence>
<feature type="binding site" evidence="17">
    <location>
        <begin position="124"/>
        <end position="126"/>
    </location>
    <ligand>
        <name>thiamine diphosphate</name>
        <dbReference type="ChEBI" id="CHEBI:58937"/>
    </ligand>
</feature>
<dbReference type="FunFam" id="3.40.50.970:FF:000003">
    <property type="entry name" value="Transketolase"/>
    <property type="match status" value="1"/>
</dbReference>
<evidence type="ECO:0000256" key="17">
    <source>
        <dbReference type="PIRSR" id="PIRSR605478-3"/>
    </source>
</evidence>
<comment type="catalytic activity">
    <reaction evidence="13">
        <text>D-sedoheptulose 7-phosphate + D-glyceraldehyde 3-phosphate = aldehydo-D-ribose 5-phosphate + D-xylulose 5-phosphate</text>
        <dbReference type="Rhea" id="RHEA:10508"/>
        <dbReference type="ChEBI" id="CHEBI:57483"/>
        <dbReference type="ChEBI" id="CHEBI:57737"/>
        <dbReference type="ChEBI" id="CHEBI:58273"/>
        <dbReference type="ChEBI" id="CHEBI:59776"/>
        <dbReference type="EC" id="2.2.1.1"/>
    </reaction>
</comment>
<evidence type="ECO:0000256" key="19">
    <source>
        <dbReference type="PIRSR" id="PIRSR605478-5"/>
    </source>
</evidence>
<keyword evidence="11 18" id="KW-0460">Magnesium</keyword>
<dbReference type="GO" id="GO:0004802">
    <property type="term" value="F:transketolase activity"/>
    <property type="evidence" value="ECO:0007669"/>
    <property type="project" value="UniProtKB-UniRule"/>
</dbReference>
<organism evidence="21 22">
    <name type="scientific">Sulfitobacter sabulilitoris</name>
    <dbReference type="NCBI Taxonomy" id="2562655"/>
    <lineage>
        <taxon>Bacteria</taxon>
        <taxon>Pseudomonadati</taxon>
        <taxon>Pseudomonadota</taxon>
        <taxon>Alphaproteobacteria</taxon>
        <taxon>Rhodobacterales</taxon>
        <taxon>Roseobacteraceae</taxon>
        <taxon>Sulfitobacter</taxon>
    </lineage>
</organism>
<feature type="active site" description="Proton donor" evidence="15">
    <location>
        <position position="414"/>
    </location>
</feature>
<evidence type="ECO:0000256" key="7">
    <source>
        <dbReference type="ARBA" id="ARBA00013152"/>
    </source>
</evidence>
<feature type="binding site" evidence="17">
    <location>
        <position position="163"/>
    </location>
    <ligand>
        <name>thiamine diphosphate</name>
        <dbReference type="ChEBI" id="CHEBI:58937"/>
    </ligand>
</feature>
<dbReference type="PROSITE" id="PS00802">
    <property type="entry name" value="TRANSKETOLASE_2"/>
    <property type="match status" value="1"/>
</dbReference>
<keyword evidence="9 18" id="KW-0479">Metal-binding</keyword>
<dbReference type="Pfam" id="PF02779">
    <property type="entry name" value="Transket_pyr"/>
    <property type="match status" value="1"/>
</dbReference>
<protein>
    <recommendedName>
        <fullName evidence="7 14">Transketolase</fullName>
        <ecNumber evidence="7 14">2.2.1.1</ecNumber>
    </recommendedName>
</protein>
<feature type="binding site" evidence="16">
    <location>
        <position position="265"/>
    </location>
    <ligand>
        <name>substrate</name>
    </ligand>
</feature>
<comment type="cofactor">
    <cofactor evidence="18">
        <name>Mg(2+)</name>
        <dbReference type="ChEBI" id="CHEBI:18420"/>
    </cofactor>
    <text evidence="18">Binds 1 Mg(2+) ion per subunit. Can also utilize other divalent metal cations, such as Ca(2+), Mn(2+) and Co(2+).</text>
</comment>
<evidence type="ECO:0000256" key="14">
    <source>
        <dbReference type="NCBIfam" id="TIGR00232"/>
    </source>
</evidence>
<dbReference type="InterPro" id="IPR055152">
    <property type="entry name" value="Transketolase-like_C_2"/>
</dbReference>
<evidence type="ECO:0000256" key="11">
    <source>
        <dbReference type="ARBA" id="ARBA00022842"/>
    </source>
</evidence>
<evidence type="ECO:0000256" key="15">
    <source>
        <dbReference type="PIRSR" id="PIRSR605478-1"/>
    </source>
</evidence>
<feature type="binding site" evidence="16">
    <location>
        <position position="472"/>
    </location>
    <ligand>
        <name>substrate</name>
    </ligand>
</feature>
<feature type="binding site" evidence="16">
    <location>
        <position position="360"/>
    </location>
    <ligand>
        <name>substrate</name>
    </ligand>
</feature>
<dbReference type="InterPro" id="IPR029061">
    <property type="entry name" value="THDP-binding"/>
</dbReference>
<comment type="pathway">
    <text evidence="3">Carbohydrate degradation; pentose phosphate pathway.</text>
</comment>
<dbReference type="SUPFAM" id="SSF52922">
    <property type="entry name" value="TK C-terminal domain-like"/>
    <property type="match status" value="1"/>
</dbReference>
<proteinExistence type="inferred from homology"/>
<dbReference type="Gene3D" id="3.40.50.920">
    <property type="match status" value="1"/>
</dbReference>
<evidence type="ECO:0000256" key="1">
    <source>
        <dbReference type="ARBA" id="ARBA00001913"/>
    </source>
</evidence>
<dbReference type="InterPro" id="IPR033247">
    <property type="entry name" value="Transketolase_fam"/>
</dbReference>
<dbReference type="SUPFAM" id="SSF52518">
    <property type="entry name" value="Thiamin diphosphate-binding fold (THDP-binding)"/>
    <property type="match status" value="2"/>
</dbReference>
<dbReference type="SMART" id="SM00861">
    <property type="entry name" value="Transket_pyr"/>
    <property type="match status" value="1"/>
</dbReference>
<gene>
    <name evidence="21" type="primary">tkt</name>
    <name evidence="21" type="ORF">FDT80_01790</name>
</gene>
<feature type="domain" description="Transketolase-like pyrimidine-binding" evidence="20">
    <location>
        <begin position="357"/>
        <end position="528"/>
    </location>
</feature>
<dbReference type="InterPro" id="IPR005478">
    <property type="entry name" value="Transketolase_bac-like"/>
</dbReference>
<dbReference type="RefSeq" id="WP_138660523.1">
    <property type="nucleotide sequence ID" value="NZ_VANS01000001.1"/>
</dbReference>
<dbReference type="EC" id="2.2.1.1" evidence="7 14"/>
<evidence type="ECO:0000256" key="5">
    <source>
        <dbReference type="ARBA" id="ARBA00007131"/>
    </source>
</evidence>
<evidence type="ECO:0000256" key="18">
    <source>
        <dbReference type="PIRSR" id="PIRSR605478-4"/>
    </source>
</evidence>
<keyword evidence="22" id="KW-1185">Reference proteome</keyword>
<feature type="binding site" evidence="18">
    <location>
        <position position="192"/>
    </location>
    <ligand>
        <name>Mg(2+)</name>
        <dbReference type="ChEBI" id="CHEBI:18420"/>
    </ligand>
</feature>
<feature type="binding site" evidence="17">
    <location>
        <position position="75"/>
    </location>
    <ligand>
        <name>thiamine diphosphate</name>
        <dbReference type="ChEBI" id="CHEBI:58937"/>
    </ligand>
</feature>
<feature type="binding site" evidence="16">
    <location>
        <position position="476"/>
    </location>
    <ligand>
        <name>substrate</name>
    </ligand>
</feature>